<feature type="transmembrane region" description="Helical" evidence="8">
    <location>
        <begin position="296"/>
        <end position="316"/>
    </location>
</feature>
<dbReference type="GO" id="GO:0005886">
    <property type="term" value="C:plasma membrane"/>
    <property type="evidence" value="ECO:0007669"/>
    <property type="project" value="UniProtKB-SubCell"/>
</dbReference>
<comment type="function">
    <text evidence="8">Gustatory receptor which mediates acceptance or avoidance behavior, depending on its substrates.</text>
</comment>
<evidence type="ECO:0000256" key="4">
    <source>
        <dbReference type="ARBA" id="ARBA00022989"/>
    </source>
</evidence>
<dbReference type="GO" id="GO:0007165">
    <property type="term" value="P:signal transduction"/>
    <property type="evidence" value="ECO:0007669"/>
    <property type="project" value="UniProtKB-KW"/>
</dbReference>
<gene>
    <name evidence="10" type="ORF">GE061_003824</name>
</gene>
<dbReference type="OrthoDB" id="6366728at2759"/>
<feature type="region of interest" description="Disordered" evidence="9">
    <location>
        <begin position="42"/>
        <end position="80"/>
    </location>
</feature>
<dbReference type="GO" id="GO:0043025">
    <property type="term" value="C:neuronal cell body"/>
    <property type="evidence" value="ECO:0007669"/>
    <property type="project" value="TreeGrafter"/>
</dbReference>
<proteinExistence type="inferred from homology"/>
<evidence type="ECO:0000256" key="6">
    <source>
        <dbReference type="ARBA" id="ARBA00023170"/>
    </source>
</evidence>
<keyword evidence="5 8" id="KW-0472">Membrane</keyword>
<keyword evidence="7 8" id="KW-0807">Transducer</keyword>
<feature type="compositionally biased region" description="Polar residues" evidence="9">
    <location>
        <begin position="52"/>
        <end position="68"/>
    </location>
</feature>
<comment type="subcellular location">
    <subcellularLocation>
        <location evidence="1 8">Cell membrane</location>
        <topology evidence="1 8">Multi-pass membrane protein</topology>
    </subcellularLocation>
</comment>
<evidence type="ECO:0000256" key="1">
    <source>
        <dbReference type="ARBA" id="ARBA00004651"/>
    </source>
</evidence>
<accession>A0A6A4JD75</accession>
<dbReference type="Pfam" id="PF08395">
    <property type="entry name" value="7tm_7"/>
    <property type="match status" value="2"/>
</dbReference>
<feature type="region of interest" description="Disordered" evidence="9">
    <location>
        <begin position="1"/>
        <end position="26"/>
    </location>
</feature>
<dbReference type="EMBL" id="WIXP02000011">
    <property type="protein sequence ID" value="KAF6203405.1"/>
    <property type="molecule type" value="Genomic_DNA"/>
</dbReference>
<keyword evidence="2 8" id="KW-1003">Cell membrane</keyword>
<evidence type="ECO:0000256" key="9">
    <source>
        <dbReference type="SAM" id="MobiDB-lite"/>
    </source>
</evidence>
<evidence type="ECO:0000256" key="8">
    <source>
        <dbReference type="RuleBase" id="RU363108"/>
    </source>
</evidence>
<reference evidence="10" key="1">
    <citation type="journal article" date="2021" name="Mol. Ecol. Resour.">
        <title>Apolygus lucorum genome provides insights into omnivorousness and mesophyll feeding.</title>
        <authorList>
            <person name="Liu Y."/>
            <person name="Liu H."/>
            <person name="Wang H."/>
            <person name="Huang T."/>
            <person name="Liu B."/>
            <person name="Yang B."/>
            <person name="Yin L."/>
            <person name="Li B."/>
            <person name="Zhang Y."/>
            <person name="Zhang S."/>
            <person name="Jiang F."/>
            <person name="Zhang X."/>
            <person name="Ren Y."/>
            <person name="Wang B."/>
            <person name="Wang S."/>
            <person name="Lu Y."/>
            <person name="Wu K."/>
            <person name="Fan W."/>
            <person name="Wang G."/>
        </authorList>
    </citation>
    <scope>NUCLEOTIDE SEQUENCE</scope>
    <source>
        <strain evidence="10">12Hb</strain>
    </source>
</reference>
<keyword evidence="3 8" id="KW-0812">Transmembrane</keyword>
<comment type="similarity">
    <text evidence="8">Belongs to the insect chemoreceptor superfamily. Gustatory receptor (GR) family.</text>
</comment>
<dbReference type="GO" id="GO:0030424">
    <property type="term" value="C:axon"/>
    <property type="evidence" value="ECO:0007669"/>
    <property type="project" value="TreeGrafter"/>
</dbReference>
<keyword evidence="11" id="KW-1185">Reference proteome</keyword>
<sequence length="321" mass="36519">MELRSRSVRPQLQRAQEDDEISRVSSGSQLIIQSLREELARTREELRQRQQPANENAGQSSAMPTTHLQPGPSGLSLEEVREGESYAEAFNNELFKLMRENKELCSDSKLFLYVTMRQTVNFTACGFFSLGYPLVTSIIAAATTYLVILLQFSMPTPPKDLWLTSGDTFTESQHFQLVEALEATNRLYGVQTLFNCMQTFIYLLTNAYFISTYEAFEFISEPEHKRAIECHVVFSLVMLYQMAYFCSETANRVTDFNYELSGMVSRDSNLRRNERLKLYVLKSPSVEFNACGFISIGYPLLTSVLAATITYGVLLFQSELG</sequence>
<feature type="transmembrane region" description="Helical" evidence="8">
    <location>
        <begin position="126"/>
        <end position="152"/>
    </location>
</feature>
<dbReference type="GO" id="GO:0030425">
    <property type="term" value="C:dendrite"/>
    <property type="evidence" value="ECO:0007669"/>
    <property type="project" value="TreeGrafter"/>
</dbReference>
<evidence type="ECO:0000256" key="2">
    <source>
        <dbReference type="ARBA" id="ARBA00022475"/>
    </source>
</evidence>
<dbReference type="InterPro" id="IPR013604">
    <property type="entry name" value="7TM_chemorcpt"/>
</dbReference>
<evidence type="ECO:0000256" key="7">
    <source>
        <dbReference type="ARBA" id="ARBA00023224"/>
    </source>
</evidence>
<organism evidence="10 11">
    <name type="scientific">Apolygus lucorum</name>
    <name type="common">Small green plant bug</name>
    <name type="synonym">Lygocoris lucorum</name>
    <dbReference type="NCBI Taxonomy" id="248454"/>
    <lineage>
        <taxon>Eukaryota</taxon>
        <taxon>Metazoa</taxon>
        <taxon>Ecdysozoa</taxon>
        <taxon>Arthropoda</taxon>
        <taxon>Hexapoda</taxon>
        <taxon>Insecta</taxon>
        <taxon>Pterygota</taxon>
        <taxon>Neoptera</taxon>
        <taxon>Paraneoptera</taxon>
        <taxon>Hemiptera</taxon>
        <taxon>Heteroptera</taxon>
        <taxon>Panheteroptera</taxon>
        <taxon>Cimicomorpha</taxon>
        <taxon>Miridae</taxon>
        <taxon>Mirini</taxon>
        <taxon>Apolygus</taxon>
    </lineage>
</organism>
<dbReference type="AlphaFoldDB" id="A0A6A4JD75"/>
<evidence type="ECO:0000313" key="11">
    <source>
        <dbReference type="Proteomes" id="UP000466442"/>
    </source>
</evidence>
<keyword evidence="4 8" id="KW-1133">Transmembrane helix</keyword>
<evidence type="ECO:0000256" key="3">
    <source>
        <dbReference type="ARBA" id="ARBA00022692"/>
    </source>
</evidence>
<name>A0A6A4JD75_APOLU</name>
<evidence type="ECO:0000313" key="10">
    <source>
        <dbReference type="EMBL" id="KAF6203405.1"/>
    </source>
</evidence>
<comment type="caution">
    <text evidence="8">Lacks conserved residue(s) required for the propagation of feature annotation.</text>
</comment>
<dbReference type="GO" id="GO:0007635">
    <property type="term" value="P:chemosensory behavior"/>
    <property type="evidence" value="ECO:0007669"/>
    <property type="project" value="TreeGrafter"/>
</dbReference>
<dbReference type="GO" id="GO:0050909">
    <property type="term" value="P:sensory perception of taste"/>
    <property type="evidence" value="ECO:0007669"/>
    <property type="project" value="InterPro"/>
</dbReference>
<dbReference type="GO" id="GO:0008049">
    <property type="term" value="P:male courtship behavior"/>
    <property type="evidence" value="ECO:0007669"/>
    <property type="project" value="TreeGrafter"/>
</dbReference>
<comment type="caution">
    <text evidence="10">The sequence shown here is derived from an EMBL/GenBank/DDBJ whole genome shotgun (WGS) entry which is preliminary data.</text>
</comment>
<dbReference type="PANTHER" id="PTHR21143">
    <property type="entry name" value="INVERTEBRATE GUSTATORY RECEPTOR"/>
    <property type="match status" value="1"/>
</dbReference>
<evidence type="ECO:0000256" key="5">
    <source>
        <dbReference type="ARBA" id="ARBA00023136"/>
    </source>
</evidence>
<dbReference type="Proteomes" id="UP000466442">
    <property type="component" value="Unassembled WGS sequence"/>
</dbReference>
<keyword evidence="6 8" id="KW-0675">Receptor</keyword>
<protein>
    <recommendedName>
        <fullName evidence="8">Gustatory receptor</fullName>
    </recommendedName>
</protein>
<dbReference type="PANTHER" id="PTHR21143:SF104">
    <property type="entry name" value="GUSTATORY RECEPTOR 8A-RELATED"/>
    <property type="match status" value="1"/>
</dbReference>